<feature type="compositionally biased region" description="Basic and acidic residues" evidence="2">
    <location>
        <begin position="299"/>
        <end position="309"/>
    </location>
</feature>
<feature type="compositionally biased region" description="Basic and acidic residues" evidence="2">
    <location>
        <begin position="108"/>
        <end position="133"/>
    </location>
</feature>
<keyword evidence="1" id="KW-0175">Coiled coil</keyword>
<accession>A0A7K6CNS7</accession>
<gene>
    <name evidence="4" type="primary">Secisbp2</name>
    <name evidence="4" type="ORF">PTIVIO_R13314</name>
</gene>
<evidence type="ECO:0000313" key="4">
    <source>
        <dbReference type="EMBL" id="NWV15408.1"/>
    </source>
</evidence>
<evidence type="ECO:0000313" key="5">
    <source>
        <dbReference type="Proteomes" id="UP000584880"/>
    </source>
</evidence>
<dbReference type="GO" id="GO:1990904">
    <property type="term" value="C:ribonucleoprotein complex"/>
    <property type="evidence" value="ECO:0007669"/>
    <property type="project" value="TreeGrafter"/>
</dbReference>
<sequence length="850" mass="93938">SQGIKLSAEVKPFVPKHAAVTVAWSEPSEACVFPRYLTTCYPFVQEPSLDNVRGDPAFREYSSCSYSPDVVANVYPVAVSQYQSNNSTHYNGSGVVSESAEQTYPVRQESKSLSKQRSKEGERKLDKRRHDGGDSSIRIVNRTSFQTSACSKDSVKPDRLNKTTNKKSTETPKPESCPVPTFEASILDFHKSQSLGSSEILNVRHKNTPVSLVESNTMCLSQPQLSLPLNTEADTSAGSKASSKASDEIGASLIPCSFDGRAPADGSAQPHVSWALVLSQPPKKIVSSPASEGLSRGKGKQESEPKSETKNNASETEPEEGSEKKKKKKKKKKKTKSPTDVERPQHESNTTQEPPKIEDVEEFPHLAAASDTRNRVGLQKSSVTPAVRKQSEIHLSEDPCDSWSPSLDETPKVDGLSGKQVSSSVLERKKTQETSRNSGKKSQIPVQLDLGGMLAVLEQKQQTEKSKQSPKPVVFSVGGAIPLLSKEPATATRSYRLNQGKMPHNPLDSSAPLVKKGKQREVPKAKRPTPLKKIILKEREQRKQQHLLEQKAAPKDEDNTCQTAGNVTENETLLQDSQAAVPVTQVAEGFLENTGIKESKEGSMSSKQLTTGLPKIHSRNFRDYCSQVLSKEVDSCVTDLLKELVRFQDRLYQKDPVKAKIKRRLVMGLREVLKHLKLKKLKCVIISPNCEKIQSKGGLDETLHNIIDCACEQNIPFVFALNRKALGRCVNKAVPVSVVGIFSYDGAQDHFHRMVQLTTEARKAYKDMIAALEEEAKAGLRETQPSILTPESEKNSLSETCKTSSKDSDEDVPNYIKVWKRKLEEEYKPYALELEKSVTADMAIVNLEDH</sequence>
<protein>
    <submittedName>
        <fullName evidence="4">SEBP2 protein</fullName>
    </submittedName>
</protein>
<dbReference type="GO" id="GO:0001514">
    <property type="term" value="P:selenocysteine incorporation"/>
    <property type="evidence" value="ECO:0007669"/>
    <property type="project" value="UniProtKB-ARBA"/>
</dbReference>
<organism evidence="4 5">
    <name type="scientific">Ptilonorhynchus violaceus</name>
    <name type="common">Satin bowerbird</name>
    <name type="synonym">Pyrrhocorax violaceus</name>
    <dbReference type="NCBI Taxonomy" id="28724"/>
    <lineage>
        <taxon>Eukaryota</taxon>
        <taxon>Metazoa</taxon>
        <taxon>Chordata</taxon>
        <taxon>Craniata</taxon>
        <taxon>Vertebrata</taxon>
        <taxon>Euteleostomi</taxon>
        <taxon>Archelosauria</taxon>
        <taxon>Archosauria</taxon>
        <taxon>Dinosauria</taxon>
        <taxon>Saurischia</taxon>
        <taxon>Theropoda</taxon>
        <taxon>Coelurosauria</taxon>
        <taxon>Aves</taxon>
        <taxon>Neognathae</taxon>
        <taxon>Neoaves</taxon>
        <taxon>Telluraves</taxon>
        <taxon>Australaves</taxon>
        <taxon>Passeriformes</taxon>
        <taxon>Ptilonorhynchidae</taxon>
        <taxon>Ptilonorhynchus</taxon>
    </lineage>
</organism>
<dbReference type="Pfam" id="PF01248">
    <property type="entry name" value="Ribosomal_L7Ae"/>
    <property type="match status" value="1"/>
</dbReference>
<evidence type="ECO:0000256" key="2">
    <source>
        <dbReference type="SAM" id="MobiDB-lite"/>
    </source>
</evidence>
<feature type="non-terminal residue" evidence="4">
    <location>
        <position position="1"/>
    </location>
</feature>
<feature type="domain" description="Ribosomal protein eL8/eL30/eS12/Gadd45" evidence="3">
    <location>
        <begin position="656"/>
        <end position="749"/>
    </location>
</feature>
<reference evidence="4 5" key="1">
    <citation type="submission" date="2019-09" db="EMBL/GenBank/DDBJ databases">
        <title>Bird 10,000 Genomes (B10K) Project - Family phase.</title>
        <authorList>
            <person name="Zhang G."/>
        </authorList>
    </citation>
    <scope>NUCLEOTIDE SEQUENCE [LARGE SCALE GENOMIC DNA]</scope>
    <source>
        <strain evidence="4">B10K-DU-012-10</strain>
        <tissue evidence="4">Blood</tissue>
    </source>
</reference>
<dbReference type="InterPro" id="IPR029064">
    <property type="entry name" value="Ribosomal_eL30-like_sf"/>
</dbReference>
<feature type="coiled-coil region" evidence="1">
    <location>
        <begin position="755"/>
        <end position="782"/>
    </location>
</feature>
<dbReference type="SUPFAM" id="SSF55315">
    <property type="entry name" value="L30e-like"/>
    <property type="match status" value="1"/>
</dbReference>
<dbReference type="Gene3D" id="3.30.1330.30">
    <property type="match status" value="1"/>
</dbReference>
<feature type="region of interest" description="Disordered" evidence="2">
    <location>
        <begin position="498"/>
        <end position="525"/>
    </location>
</feature>
<feature type="compositionally biased region" description="Polar residues" evidence="2">
    <location>
        <begin position="141"/>
        <end position="151"/>
    </location>
</feature>
<name>A0A7K6CNS7_PTIVI</name>
<dbReference type="InterPro" id="IPR004038">
    <property type="entry name" value="Ribosomal_eL8/eL30/eS12/Gad45"/>
</dbReference>
<dbReference type="GO" id="GO:0035368">
    <property type="term" value="F:selenocysteine insertion sequence binding"/>
    <property type="evidence" value="ECO:0007669"/>
    <property type="project" value="InterPro"/>
</dbReference>
<dbReference type="AlphaFoldDB" id="A0A7K6CNS7"/>
<dbReference type="EMBL" id="VZRJ01013423">
    <property type="protein sequence ID" value="NWV15408.1"/>
    <property type="molecule type" value="Genomic_DNA"/>
</dbReference>
<feature type="compositionally biased region" description="Polar residues" evidence="2">
    <location>
        <begin position="434"/>
        <end position="445"/>
    </location>
</feature>
<feature type="compositionally biased region" description="Basic and acidic residues" evidence="2">
    <location>
        <begin position="355"/>
        <end position="364"/>
    </location>
</feature>
<dbReference type="FunFam" id="3.30.1330.30:FF:000004">
    <property type="entry name" value="selenocysteine insertion sequence-binding protein 2"/>
    <property type="match status" value="1"/>
</dbReference>
<feature type="non-terminal residue" evidence="4">
    <location>
        <position position="850"/>
    </location>
</feature>
<feature type="region of interest" description="Disordered" evidence="2">
    <location>
        <begin position="86"/>
        <end position="179"/>
    </location>
</feature>
<dbReference type="PANTHER" id="PTHR13284">
    <property type="entry name" value="GH01354P"/>
    <property type="match status" value="1"/>
</dbReference>
<feature type="region of interest" description="Disordered" evidence="2">
    <location>
        <begin position="784"/>
        <end position="809"/>
    </location>
</feature>
<dbReference type="GO" id="GO:0043021">
    <property type="term" value="F:ribonucleoprotein complex binding"/>
    <property type="evidence" value="ECO:0007669"/>
    <property type="project" value="TreeGrafter"/>
</dbReference>
<dbReference type="InterPro" id="IPR040051">
    <property type="entry name" value="SECISBP2"/>
</dbReference>
<feature type="compositionally biased region" description="Basic and acidic residues" evidence="2">
    <location>
        <begin position="337"/>
        <end position="346"/>
    </location>
</feature>
<evidence type="ECO:0000256" key="1">
    <source>
        <dbReference type="SAM" id="Coils"/>
    </source>
</evidence>
<dbReference type="GO" id="GO:0003730">
    <property type="term" value="F:mRNA 3'-UTR binding"/>
    <property type="evidence" value="ECO:0007669"/>
    <property type="project" value="TreeGrafter"/>
</dbReference>
<proteinExistence type="predicted"/>
<dbReference type="Proteomes" id="UP000584880">
    <property type="component" value="Unassembled WGS sequence"/>
</dbReference>
<feature type="region of interest" description="Disordered" evidence="2">
    <location>
        <begin position="455"/>
        <end position="474"/>
    </location>
</feature>
<keyword evidence="5" id="KW-1185">Reference proteome</keyword>
<dbReference type="GO" id="GO:0005739">
    <property type="term" value="C:mitochondrion"/>
    <property type="evidence" value="ECO:0007669"/>
    <property type="project" value="TreeGrafter"/>
</dbReference>
<feature type="region of interest" description="Disordered" evidence="2">
    <location>
        <begin position="283"/>
        <end position="446"/>
    </location>
</feature>
<feature type="compositionally biased region" description="Basic residues" evidence="2">
    <location>
        <begin position="324"/>
        <end position="336"/>
    </location>
</feature>
<feature type="compositionally biased region" description="Basic and acidic residues" evidence="2">
    <location>
        <begin position="153"/>
        <end position="173"/>
    </location>
</feature>
<evidence type="ECO:0000259" key="3">
    <source>
        <dbReference type="Pfam" id="PF01248"/>
    </source>
</evidence>
<comment type="caution">
    <text evidence="4">The sequence shown here is derived from an EMBL/GenBank/DDBJ whole genome shotgun (WGS) entry which is preliminary data.</text>
</comment>
<dbReference type="PANTHER" id="PTHR13284:SF9">
    <property type="entry name" value="SELENOCYSTEINE INSERTION SEQUENCE-BINDING PROTEIN 2"/>
    <property type="match status" value="1"/>
</dbReference>
<feature type="compositionally biased region" description="Polar residues" evidence="2">
    <location>
        <begin position="86"/>
        <end position="102"/>
    </location>
</feature>